<sequence length="64" mass="7383">MKAGKNLFRFGQPHTSTTCRLLKKTLSWECVFHMCFKFCRFCIVNVLNRLAANPGVLEFVDAWG</sequence>
<protein>
    <submittedName>
        <fullName evidence="1">Uncharacterized protein MANES_S079600</fullName>
    </submittedName>
</protein>
<reference evidence="1" key="1">
    <citation type="submission" date="2018-02" db="EMBL/GenBank/DDBJ databases">
        <title>Rhizophora mucronata_Transcriptome.</title>
        <authorList>
            <person name="Meera S.P."/>
            <person name="Sreeshan A."/>
            <person name="Augustine A."/>
        </authorList>
    </citation>
    <scope>NUCLEOTIDE SEQUENCE</scope>
    <source>
        <tissue evidence="1">Leaf</tissue>
    </source>
</reference>
<proteinExistence type="predicted"/>
<dbReference type="EMBL" id="GGEC01050923">
    <property type="protein sequence ID" value="MBX31407.1"/>
    <property type="molecule type" value="Transcribed_RNA"/>
</dbReference>
<organism evidence="1">
    <name type="scientific">Rhizophora mucronata</name>
    <name type="common">Asiatic mangrove</name>
    <dbReference type="NCBI Taxonomy" id="61149"/>
    <lineage>
        <taxon>Eukaryota</taxon>
        <taxon>Viridiplantae</taxon>
        <taxon>Streptophyta</taxon>
        <taxon>Embryophyta</taxon>
        <taxon>Tracheophyta</taxon>
        <taxon>Spermatophyta</taxon>
        <taxon>Magnoliopsida</taxon>
        <taxon>eudicotyledons</taxon>
        <taxon>Gunneridae</taxon>
        <taxon>Pentapetalae</taxon>
        <taxon>rosids</taxon>
        <taxon>fabids</taxon>
        <taxon>Malpighiales</taxon>
        <taxon>Rhizophoraceae</taxon>
        <taxon>Rhizophora</taxon>
    </lineage>
</organism>
<name>A0A2P2MMJ8_RHIMU</name>
<dbReference type="AlphaFoldDB" id="A0A2P2MMJ8"/>
<evidence type="ECO:0000313" key="1">
    <source>
        <dbReference type="EMBL" id="MBX31407.1"/>
    </source>
</evidence>
<accession>A0A2P2MMJ8</accession>